<protein>
    <submittedName>
        <fullName evidence="2">Uncharacterized protein</fullName>
    </submittedName>
</protein>
<accession>A0A1H8F634</accession>
<organism evidence="2 3">
    <name type="scientific">Stigmatella aurantiaca</name>
    <dbReference type="NCBI Taxonomy" id="41"/>
    <lineage>
        <taxon>Bacteria</taxon>
        <taxon>Pseudomonadati</taxon>
        <taxon>Myxococcota</taxon>
        <taxon>Myxococcia</taxon>
        <taxon>Myxococcales</taxon>
        <taxon>Cystobacterineae</taxon>
        <taxon>Archangiaceae</taxon>
        <taxon>Stigmatella</taxon>
    </lineage>
</organism>
<feature type="transmembrane region" description="Helical" evidence="1">
    <location>
        <begin position="231"/>
        <end position="252"/>
    </location>
</feature>
<dbReference type="AlphaFoldDB" id="A0A1H8F634"/>
<proteinExistence type="predicted"/>
<evidence type="ECO:0000313" key="3">
    <source>
        <dbReference type="Proteomes" id="UP000182719"/>
    </source>
</evidence>
<dbReference type="EMBL" id="FOAP01000036">
    <property type="protein sequence ID" value="SEN26844.1"/>
    <property type="molecule type" value="Genomic_DNA"/>
</dbReference>
<keyword evidence="1" id="KW-0812">Transmembrane</keyword>
<keyword evidence="3" id="KW-1185">Reference proteome</keyword>
<reference evidence="3" key="1">
    <citation type="submission" date="2016-10" db="EMBL/GenBank/DDBJ databases">
        <authorList>
            <person name="Varghese N."/>
            <person name="Submissions S."/>
        </authorList>
    </citation>
    <scope>NUCLEOTIDE SEQUENCE [LARGE SCALE GENOMIC DNA]</scope>
    <source>
        <strain evidence="3">DSM 17044</strain>
    </source>
</reference>
<evidence type="ECO:0000313" key="2">
    <source>
        <dbReference type="EMBL" id="SEN26844.1"/>
    </source>
</evidence>
<name>A0A1H8F634_STIAU</name>
<dbReference type="RefSeq" id="WP_245769038.1">
    <property type="nucleotide sequence ID" value="NZ_FOAP01000036.1"/>
</dbReference>
<evidence type="ECO:0000256" key="1">
    <source>
        <dbReference type="SAM" id="Phobius"/>
    </source>
</evidence>
<dbReference type="Proteomes" id="UP000182719">
    <property type="component" value="Unassembled WGS sequence"/>
</dbReference>
<gene>
    <name evidence="2" type="ORF">SAMN05444354_1365</name>
</gene>
<feature type="transmembrane region" description="Helical" evidence="1">
    <location>
        <begin position="174"/>
        <end position="193"/>
    </location>
</feature>
<sequence length="255" mass="26749">MTALSLALLMALASQPSMRPCEGERLALIPFDTVAVARAEARRTEEAVRRAVARTENTCLEPRQRTVEGLRAQGNPLSPCLNAACRTAQVKHFGAQWLVRGRVLGLGGARSVALVLVGPDGQEHRSAFTLPEEEAGTEQAATQAFASLWEGRLPAQPQGVVVETRRRRSAWPKVMLGAGAAALVAGVGFGLAARATENRLSEGTGGCTGEGEALRSCFADGLRKGKQQSRLANGLMGAGAVLGAGGALLFVWELP</sequence>
<keyword evidence="1" id="KW-1133">Transmembrane helix</keyword>
<keyword evidence="1" id="KW-0472">Membrane</keyword>